<keyword evidence="8" id="KW-1185">Reference proteome</keyword>
<accession>A0A2P6NSV2</accession>
<dbReference type="InterPro" id="IPR001781">
    <property type="entry name" value="Znf_LIM"/>
</dbReference>
<dbReference type="SMART" id="SM00132">
    <property type="entry name" value="LIM"/>
    <property type="match status" value="1"/>
</dbReference>
<keyword evidence="2 4" id="KW-0862">Zinc</keyword>
<name>A0A2P6NSV2_9EUKA</name>
<feature type="region of interest" description="Disordered" evidence="5">
    <location>
        <begin position="269"/>
        <end position="291"/>
    </location>
</feature>
<feature type="compositionally biased region" description="Low complexity" evidence="5">
    <location>
        <begin position="48"/>
        <end position="61"/>
    </location>
</feature>
<comment type="caution">
    <text evidence="7">The sequence shown here is derived from an EMBL/GenBank/DDBJ whole genome shotgun (WGS) entry which is preliminary data.</text>
</comment>
<keyword evidence="3 4" id="KW-0440">LIM domain</keyword>
<sequence length="642" mass="71892">MSTTTARRTADRVTESTKELERIASDLNPADRQSHHEEEKEQREDNESAFSSDSESSLSDSDVSEYSDSDEDHEADEEKGEPISLTNTSHQSDADSEISEEEEEAEEPQRSVKFSQETKEVERIEVPAPRRSSSRSAFSSPVESPLLEEEPASPPRPIRMSEDADEARRQIEEQKKTIQALEDRIRELEALQQAKKKTWSVQPARQADVVRPVVKPAPKPEEEEDYNRPTMSDRKSKFSGAPEPVVTSFERPLDQPIAIRDTKQFWNSVPESEKAVVTSTPRPLDTNPDVSEMKNFWHTASETSKSVVTSTPKPLEVATDVESKKTFFRSASEAEKAVVTSTPRPLDCSVDVKEKRKSLQCAAEQEFVPSRPTVTDAAEVNEKKAFFTRAAEADKEIVTSTARPLDCSVDIKEKRKSLRQAAEQEFVPSRPTVTEAAEVNEKKAFFTRAAEADREIVTSTARPLDCPVDIKEKMSSYSEASQSAPVAREAIKVDVEVNEKKAFWTKAAEEEKEIVTSNARPLDVTVDVKEKMGNYNQPKPADEKSSAPVKTGTAIRMKTALESCDICTKTLYITEKIVADGKNFHKNCFKCGHCNTVLKLGNYAGLDGKFFCKPHFKQLFQSKGNYNEGFGNEKLTNKWTKA</sequence>
<dbReference type="OrthoDB" id="6129702at2759"/>
<feature type="compositionally biased region" description="Basic and acidic residues" evidence="5">
    <location>
        <begin position="159"/>
        <end position="172"/>
    </location>
</feature>
<dbReference type="InParanoid" id="A0A2P6NSV2"/>
<feature type="compositionally biased region" description="Acidic residues" evidence="5">
    <location>
        <begin position="62"/>
        <end position="79"/>
    </location>
</feature>
<feature type="compositionally biased region" description="Acidic residues" evidence="5">
    <location>
        <begin position="94"/>
        <end position="106"/>
    </location>
</feature>
<evidence type="ECO:0000313" key="8">
    <source>
        <dbReference type="Proteomes" id="UP000241769"/>
    </source>
</evidence>
<protein>
    <submittedName>
        <fullName evidence="7">Xin actin-binding repeat-containing protein 2 isoform 3</fullName>
    </submittedName>
</protein>
<evidence type="ECO:0000256" key="3">
    <source>
        <dbReference type="ARBA" id="ARBA00023038"/>
    </source>
</evidence>
<evidence type="ECO:0000313" key="7">
    <source>
        <dbReference type="EMBL" id="PRP87045.1"/>
    </source>
</evidence>
<dbReference type="EMBL" id="MDYQ01000023">
    <property type="protein sequence ID" value="PRP87045.1"/>
    <property type="molecule type" value="Genomic_DNA"/>
</dbReference>
<feature type="compositionally biased region" description="Low complexity" evidence="5">
    <location>
        <begin position="126"/>
        <end position="145"/>
    </location>
</feature>
<dbReference type="PANTHER" id="PTHR24206">
    <property type="entry name" value="OS06G0237300 PROTEIN"/>
    <property type="match status" value="1"/>
</dbReference>
<dbReference type="Gene3D" id="2.10.110.10">
    <property type="entry name" value="Cysteine Rich Protein"/>
    <property type="match status" value="1"/>
</dbReference>
<proteinExistence type="predicted"/>
<gene>
    <name evidence="7" type="ORF">PROFUN_04781</name>
</gene>
<evidence type="ECO:0000256" key="1">
    <source>
        <dbReference type="ARBA" id="ARBA00022723"/>
    </source>
</evidence>
<dbReference type="Proteomes" id="UP000241769">
    <property type="component" value="Unassembled WGS sequence"/>
</dbReference>
<dbReference type="PROSITE" id="PS00478">
    <property type="entry name" value="LIM_DOMAIN_1"/>
    <property type="match status" value="1"/>
</dbReference>
<evidence type="ECO:0000256" key="5">
    <source>
        <dbReference type="SAM" id="MobiDB-lite"/>
    </source>
</evidence>
<reference evidence="7 8" key="1">
    <citation type="journal article" date="2018" name="Genome Biol. Evol.">
        <title>Multiple Roots of Fruiting Body Formation in Amoebozoa.</title>
        <authorList>
            <person name="Hillmann F."/>
            <person name="Forbes G."/>
            <person name="Novohradska S."/>
            <person name="Ferling I."/>
            <person name="Riege K."/>
            <person name="Groth M."/>
            <person name="Westermann M."/>
            <person name="Marz M."/>
            <person name="Spaller T."/>
            <person name="Winckler T."/>
            <person name="Schaap P."/>
            <person name="Glockner G."/>
        </authorList>
    </citation>
    <scope>NUCLEOTIDE SEQUENCE [LARGE SCALE GENOMIC DNA]</scope>
    <source>
        <strain evidence="7 8">Jena</strain>
    </source>
</reference>
<dbReference type="PROSITE" id="PS50023">
    <property type="entry name" value="LIM_DOMAIN_2"/>
    <property type="match status" value="1"/>
</dbReference>
<dbReference type="Pfam" id="PF00412">
    <property type="entry name" value="LIM"/>
    <property type="match status" value="1"/>
</dbReference>
<evidence type="ECO:0000256" key="4">
    <source>
        <dbReference type="PROSITE-ProRule" id="PRU00125"/>
    </source>
</evidence>
<keyword evidence="1 4" id="KW-0479">Metal-binding</keyword>
<organism evidence="7 8">
    <name type="scientific">Planoprotostelium fungivorum</name>
    <dbReference type="NCBI Taxonomy" id="1890364"/>
    <lineage>
        <taxon>Eukaryota</taxon>
        <taxon>Amoebozoa</taxon>
        <taxon>Evosea</taxon>
        <taxon>Variosea</taxon>
        <taxon>Cavosteliida</taxon>
        <taxon>Cavosteliaceae</taxon>
        <taxon>Planoprotostelium</taxon>
    </lineage>
</organism>
<feature type="region of interest" description="Disordered" evidence="5">
    <location>
        <begin position="210"/>
        <end position="254"/>
    </location>
</feature>
<feature type="compositionally biased region" description="Basic and acidic residues" evidence="5">
    <location>
        <begin position="116"/>
        <end position="125"/>
    </location>
</feature>
<dbReference type="GO" id="GO:0046872">
    <property type="term" value="F:metal ion binding"/>
    <property type="evidence" value="ECO:0007669"/>
    <property type="project" value="UniProtKB-KW"/>
</dbReference>
<feature type="compositionally biased region" description="Basic and acidic residues" evidence="5">
    <location>
        <begin position="32"/>
        <end position="46"/>
    </location>
</feature>
<dbReference type="AlphaFoldDB" id="A0A2P6NSV2"/>
<evidence type="ECO:0000259" key="6">
    <source>
        <dbReference type="PROSITE" id="PS50023"/>
    </source>
</evidence>
<dbReference type="CDD" id="cd09358">
    <property type="entry name" value="LIM_Mical_like"/>
    <property type="match status" value="1"/>
</dbReference>
<feature type="region of interest" description="Disordered" evidence="5">
    <location>
        <begin position="1"/>
        <end position="172"/>
    </location>
</feature>
<feature type="compositionally biased region" description="Basic and acidic residues" evidence="5">
    <location>
        <begin position="8"/>
        <end position="24"/>
    </location>
</feature>
<dbReference type="SUPFAM" id="SSF57716">
    <property type="entry name" value="Glucocorticoid receptor-like (DNA-binding domain)"/>
    <property type="match status" value="2"/>
</dbReference>
<evidence type="ECO:0000256" key="2">
    <source>
        <dbReference type="ARBA" id="ARBA00022833"/>
    </source>
</evidence>
<dbReference type="FunFam" id="2.10.110.10:FF:000002">
    <property type="entry name" value="LIM domain and actin-binding 1"/>
    <property type="match status" value="1"/>
</dbReference>
<feature type="domain" description="LIM zinc-binding" evidence="6">
    <location>
        <begin position="562"/>
        <end position="622"/>
    </location>
</feature>